<feature type="domain" description="DUF1985" evidence="2">
    <location>
        <begin position="41"/>
        <end position="136"/>
    </location>
</feature>
<proteinExistence type="predicted"/>
<evidence type="ECO:0000313" key="3">
    <source>
        <dbReference type="EMBL" id="KAK2658015.1"/>
    </source>
</evidence>
<dbReference type="Pfam" id="PF09331">
    <property type="entry name" value="DUF1985"/>
    <property type="match status" value="1"/>
</dbReference>
<sequence length="307" mass="35792">MQRFMDSCFGHFLCMHRTMQFSGTVVHRLLLLEIHHDGSPYEIRFLLGNVSVCFSKIEFCLIIGLKFGIVPDTSKYLEVENDIHQRCFGGQNEITIEELKERVQQGQWTKQFDVVKLCLLLLLYVFLIGEDERGSVPIWKIFALEFIPALAKEFATRRNVDPFPRILKWEFMRRPRLDKVKKIIKDRMFAEQKITPTNHEVGKFYYEGVQNVEDLYPAPDALNNMLDENDVHEGGCSTNNHTPEQTRPTSTVEPSGTAGGPPRVRAHQFESVMHSFQELREEFMDFESRIQDRLEIFLDELPDSDRC</sequence>
<dbReference type="InterPro" id="IPR015410">
    <property type="entry name" value="DUF1985"/>
</dbReference>
<organism evidence="3 4">
    <name type="scientific">Dipteronia dyeriana</name>
    <dbReference type="NCBI Taxonomy" id="168575"/>
    <lineage>
        <taxon>Eukaryota</taxon>
        <taxon>Viridiplantae</taxon>
        <taxon>Streptophyta</taxon>
        <taxon>Embryophyta</taxon>
        <taxon>Tracheophyta</taxon>
        <taxon>Spermatophyta</taxon>
        <taxon>Magnoliopsida</taxon>
        <taxon>eudicotyledons</taxon>
        <taxon>Gunneridae</taxon>
        <taxon>Pentapetalae</taxon>
        <taxon>rosids</taxon>
        <taxon>malvids</taxon>
        <taxon>Sapindales</taxon>
        <taxon>Sapindaceae</taxon>
        <taxon>Hippocastanoideae</taxon>
        <taxon>Acereae</taxon>
        <taxon>Dipteronia</taxon>
    </lineage>
</organism>
<name>A0AAE0CNS4_9ROSI</name>
<evidence type="ECO:0000259" key="2">
    <source>
        <dbReference type="Pfam" id="PF09331"/>
    </source>
</evidence>
<evidence type="ECO:0000256" key="1">
    <source>
        <dbReference type="SAM" id="MobiDB-lite"/>
    </source>
</evidence>
<protein>
    <recommendedName>
        <fullName evidence="2">DUF1985 domain-containing protein</fullName>
    </recommendedName>
</protein>
<comment type="caution">
    <text evidence="3">The sequence shown here is derived from an EMBL/GenBank/DDBJ whole genome shotgun (WGS) entry which is preliminary data.</text>
</comment>
<keyword evidence="4" id="KW-1185">Reference proteome</keyword>
<dbReference type="PANTHER" id="PTHR48449:SF1">
    <property type="entry name" value="DUF1985 DOMAIN-CONTAINING PROTEIN"/>
    <property type="match status" value="1"/>
</dbReference>
<gene>
    <name evidence="3" type="ORF">Ddye_011067</name>
</gene>
<dbReference type="EMBL" id="JANJYI010000003">
    <property type="protein sequence ID" value="KAK2658015.1"/>
    <property type="molecule type" value="Genomic_DNA"/>
</dbReference>
<reference evidence="3" key="1">
    <citation type="journal article" date="2023" name="Plant J.">
        <title>Genome sequences and population genomics provide insights into the demographic history, inbreeding, and mutation load of two 'living fossil' tree species of Dipteronia.</title>
        <authorList>
            <person name="Feng Y."/>
            <person name="Comes H.P."/>
            <person name="Chen J."/>
            <person name="Zhu S."/>
            <person name="Lu R."/>
            <person name="Zhang X."/>
            <person name="Li P."/>
            <person name="Qiu J."/>
            <person name="Olsen K.M."/>
            <person name="Qiu Y."/>
        </authorList>
    </citation>
    <scope>NUCLEOTIDE SEQUENCE</scope>
    <source>
        <strain evidence="3">KIB01</strain>
    </source>
</reference>
<evidence type="ECO:0000313" key="4">
    <source>
        <dbReference type="Proteomes" id="UP001280121"/>
    </source>
</evidence>
<dbReference type="Proteomes" id="UP001280121">
    <property type="component" value="Unassembled WGS sequence"/>
</dbReference>
<dbReference type="AlphaFoldDB" id="A0AAE0CNS4"/>
<feature type="compositionally biased region" description="Polar residues" evidence="1">
    <location>
        <begin position="236"/>
        <end position="254"/>
    </location>
</feature>
<dbReference type="PANTHER" id="PTHR48449">
    <property type="entry name" value="DUF1985 DOMAIN-CONTAINING PROTEIN"/>
    <property type="match status" value="1"/>
</dbReference>
<accession>A0AAE0CNS4</accession>
<feature type="region of interest" description="Disordered" evidence="1">
    <location>
        <begin position="230"/>
        <end position="264"/>
    </location>
</feature>